<dbReference type="AlphaFoldDB" id="A0A1F5NSR8"/>
<name>A0A1F5NSR8_9BACT</name>
<organism evidence="4 5">
    <name type="scientific">Candidatus Doudnabacteria bacterium RIFCSPHIGHO2_01_FULL_45_18</name>
    <dbReference type="NCBI Taxonomy" id="1817823"/>
    <lineage>
        <taxon>Bacteria</taxon>
        <taxon>Candidatus Doudnaibacteriota</taxon>
    </lineage>
</organism>
<gene>
    <name evidence="4" type="ORF">A2660_00260</name>
</gene>
<dbReference type="NCBIfam" id="TIGR00010">
    <property type="entry name" value="YchF/TatD family DNA exonuclease"/>
    <property type="match status" value="1"/>
</dbReference>
<dbReference type="PANTHER" id="PTHR46124:SF2">
    <property type="entry name" value="D-AMINOACYL-TRNA DEACYLASE"/>
    <property type="match status" value="1"/>
</dbReference>
<feature type="binding site" evidence="3">
    <location>
        <position position="9"/>
    </location>
    <ligand>
        <name>a divalent metal cation</name>
        <dbReference type="ChEBI" id="CHEBI:60240"/>
        <label>1</label>
    </ligand>
</feature>
<dbReference type="PROSITE" id="PS01137">
    <property type="entry name" value="TATD_1"/>
    <property type="match status" value="1"/>
</dbReference>
<keyword evidence="2" id="KW-0378">Hydrolase</keyword>
<feature type="binding site" evidence="3">
    <location>
        <position position="205"/>
    </location>
    <ligand>
        <name>a divalent metal cation</name>
        <dbReference type="ChEBI" id="CHEBI:60240"/>
        <label>1</label>
    </ligand>
</feature>
<dbReference type="InterPro" id="IPR001130">
    <property type="entry name" value="TatD-like"/>
</dbReference>
<evidence type="ECO:0000256" key="1">
    <source>
        <dbReference type="ARBA" id="ARBA00022723"/>
    </source>
</evidence>
<dbReference type="CDD" id="cd01310">
    <property type="entry name" value="TatD_DNAse"/>
    <property type="match status" value="1"/>
</dbReference>
<dbReference type="PANTHER" id="PTHR46124">
    <property type="entry name" value="D-AMINOACYL-TRNA DEACYLASE"/>
    <property type="match status" value="1"/>
</dbReference>
<dbReference type="Proteomes" id="UP000176233">
    <property type="component" value="Unassembled WGS sequence"/>
</dbReference>
<dbReference type="InterPro" id="IPR015991">
    <property type="entry name" value="TatD/YcfH-like"/>
</dbReference>
<feature type="binding site" evidence="3">
    <location>
        <position position="7"/>
    </location>
    <ligand>
        <name>a divalent metal cation</name>
        <dbReference type="ChEBI" id="CHEBI:60240"/>
        <label>1</label>
    </ligand>
</feature>
<protein>
    <recommendedName>
        <fullName evidence="6">Hydrolase TatD</fullName>
    </recommendedName>
</protein>
<feature type="binding site" evidence="3">
    <location>
        <position position="155"/>
    </location>
    <ligand>
        <name>a divalent metal cation</name>
        <dbReference type="ChEBI" id="CHEBI:60240"/>
        <label>2</label>
    </ligand>
</feature>
<evidence type="ECO:0000256" key="3">
    <source>
        <dbReference type="PIRSR" id="PIRSR005902-1"/>
    </source>
</evidence>
<dbReference type="PROSITE" id="PS01091">
    <property type="entry name" value="TATD_3"/>
    <property type="match status" value="1"/>
</dbReference>
<proteinExistence type="predicted"/>
<feature type="binding site" evidence="3">
    <location>
        <position position="131"/>
    </location>
    <ligand>
        <name>a divalent metal cation</name>
        <dbReference type="ChEBI" id="CHEBI:60240"/>
        <label>2</label>
    </ligand>
</feature>
<feature type="binding site" evidence="3">
    <location>
        <position position="89"/>
    </location>
    <ligand>
        <name>a divalent metal cation</name>
        <dbReference type="ChEBI" id="CHEBI:60240"/>
        <label>1</label>
    </ligand>
</feature>
<dbReference type="Gene3D" id="3.20.20.140">
    <property type="entry name" value="Metal-dependent hydrolases"/>
    <property type="match status" value="1"/>
</dbReference>
<dbReference type="EMBL" id="MFEJ01000007">
    <property type="protein sequence ID" value="OGE80582.1"/>
    <property type="molecule type" value="Genomic_DNA"/>
</dbReference>
<dbReference type="FunFam" id="3.20.20.140:FF:000005">
    <property type="entry name" value="TatD family hydrolase"/>
    <property type="match status" value="1"/>
</dbReference>
<dbReference type="SUPFAM" id="SSF51556">
    <property type="entry name" value="Metallo-dependent hydrolases"/>
    <property type="match status" value="1"/>
</dbReference>
<keyword evidence="1 3" id="KW-0479">Metal-binding</keyword>
<dbReference type="PROSITE" id="PS01090">
    <property type="entry name" value="TATD_2"/>
    <property type="match status" value="1"/>
</dbReference>
<dbReference type="InterPro" id="IPR032466">
    <property type="entry name" value="Metal_Hydrolase"/>
</dbReference>
<evidence type="ECO:0008006" key="6">
    <source>
        <dbReference type="Google" id="ProtNLM"/>
    </source>
</evidence>
<accession>A0A1F5NSR8</accession>
<dbReference type="GO" id="GO:0046872">
    <property type="term" value="F:metal ion binding"/>
    <property type="evidence" value="ECO:0007669"/>
    <property type="project" value="UniProtKB-KW"/>
</dbReference>
<comment type="caution">
    <text evidence="4">The sequence shown here is derived from an EMBL/GenBank/DDBJ whole genome shotgun (WGS) entry which is preliminary data.</text>
</comment>
<dbReference type="GO" id="GO:0004536">
    <property type="term" value="F:DNA nuclease activity"/>
    <property type="evidence" value="ECO:0007669"/>
    <property type="project" value="InterPro"/>
</dbReference>
<sequence>MRFFDTHTHVNFSDFKSETDATIKRALDAKTWLINVGTGLKASRECVDLAKKYPEGVFASIGQHPTESESFEEEVYETLLSDKVVAIGECGLDYYRIPKDSNQETVISKQKKEFIKQIQFAKKYGLPLIIHCRDAYEDLLAILKSEYAGLPAVAHSFTETWETAKKILDQGLYIALNGILTFDKSGKLAEVVEKMPFEKLLIETDAPFLAPPPHRGKRNEPAFVQYVAEKIAAIKKMSVEEVGEQTFANACKLFQIKNPDQITSQG</sequence>
<evidence type="ECO:0000313" key="5">
    <source>
        <dbReference type="Proteomes" id="UP000176233"/>
    </source>
</evidence>
<reference evidence="4 5" key="1">
    <citation type="journal article" date="2016" name="Nat. Commun.">
        <title>Thousands of microbial genomes shed light on interconnected biogeochemical processes in an aquifer system.</title>
        <authorList>
            <person name="Anantharaman K."/>
            <person name="Brown C.T."/>
            <person name="Hug L.A."/>
            <person name="Sharon I."/>
            <person name="Castelle C.J."/>
            <person name="Probst A.J."/>
            <person name="Thomas B.C."/>
            <person name="Singh A."/>
            <person name="Wilkins M.J."/>
            <person name="Karaoz U."/>
            <person name="Brodie E.L."/>
            <person name="Williams K.H."/>
            <person name="Hubbard S.S."/>
            <person name="Banfield J.F."/>
        </authorList>
    </citation>
    <scope>NUCLEOTIDE SEQUENCE [LARGE SCALE GENOMIC DNA]</scope>
</reference>
<dbReference type="GO" id="GO:0016788">
    <property type="term" value="F:hydrolase activity, acting on ester bonds"/>
    <property type="evidence" value="ECO:0007669"/>
    <property type="project" value="InterPro"/>
</dbReference>
<dbReference type="InterPro" id="IPR018228">
    <property type="entry name" value="DNase_TatD-rel_CS"/>
</dbReference>
<evidence type="ECO:0000256" key="2">
    <source>
        <dbReference type="ARBA" id="ARBA00022801"/>
    </source>
</evidence>
<dbReference type="Pfam" id="PF01026">
    <property type="entry name" value="TatD_DNase"/>
    <property type="match status" value="1"/>
</dbReference>
<evidence type="ECO:0000313" key="4">
    <source>
        <dbReference type="EMBL" id="OGE80582.1"/>
    </source>
</evidence>
<dbReference type="PIRSF" id="PIRSF005902">
    <property type="entry name" value="DNase_TatD"/>
    <property type="match status" value="1"/>
</dbReference>